<comment type="caution">
    <text evidence="1">The sequence shown here is derived from an EMBL/GenBank/DDBJ whole genome shotgun (WGS) entry which is preliminary data.</text>
</comment>
<accession>A0AC61RYC9</accession>
<dbReference type="EMBL" id="SRYA01000013">
    <property type="protein sequence ID" value="TGY96763.1"/>
    <property type="molecule type" value="Genomic_DNA"/>
</dbReference>
<reference evidence="1" key="1">
    <citation type="submission" date="2019-04" db="EMBL/GenBank/DDBJ databases">
        <title>Microbes associate with the intestines of laboratory mice.</title>
        <authorList>
            <person name="Navarre W."/>
            <person name="Wong E."/>
            <person name="Huang K."/>
            <person name="Tropini C."/>
            <person name="Ng K."/>
            <person name="Yu B."/>
        </authorList>
    </citation>
    <scope>NUCLEOTIDE SEQUENCE</scope>
    <source>
        <strain evidence="1">NM01_1-7b</strain>
    </source>
</reference>
<keyword evidence="2" id="KW-1185">Reference proteome</keyword>
<proteinExistence type="predicted"/>
<gene>
    <name evidence="1" type="ORF">E5329_08330</name>
</gene>
<name>A0AC61RYC9_9FIRM</name>
<sequence>MIIFFNLTLISSGANIPAHPPPLSEYISKKERSWNILNFIDLFWGSLAILAVLAVILFCCRYQQRRKARCLVKEQSEQEKYRKINQALLPFGFAYSLSKDIFYSLEDAWQKNFGYGKIYDEMAPVMNMIIDCEPVYFEYGGRRWMIEFWKGQYGITTGAEVGIYVEKERGSQKNPEDVFYDCVSEEDQLPIHMKLYKNGKLLFQRIENHWWLTGFMLGKFSYPGELLLEVTITFEDRNMMEKFVKGCYRTGYRPEDLRIFRNQASLCIYQPKSPQTSIYGKFFHKFVQWQNRFNCKLYCRITKEYPRTIDKLYYLMLAYPRIFAVITKTGRIAWEKKRK</sequence>
<evidence type="ECO:0000313" key="1">
    <source>
        <dbReference type="EMBL" id="TGY96763.1"/>
    </source>
</evidence>
<protein>
    <submittedName>
        <fullName evidence="1">DUF4474 domain-containing protein</fullName>
    </submittedName>
</protein>
<dbReference type="Proteomes" id="UP000304953">
    <property type="component" value="Unassembled WGS sequence"/>
</dbReference>
<evidence type="ECO:0000313" key="2">
    <source>
        <dbReference type="Proteomes" id="UP000304953"/>
    </source>
</evidence>
<organism evidence="1 2">
    <name type="scientific">Petralouisia muris</name>
    <dbReference type="NCBI Taxonomy" id="3032872"/>
    <lineage>
        <taxon>Bacteria</taxon>
        <taxon>Bacillati</taxon>
        <taxon>Bacillota</taxon>
        <taxon>Clostridia</taxon>
        <taxon>Lachnospirales</taxon>
        <taxon>Lachnospiraceae</taxon>
        <taxon>Petralouisia</taxon>
    </lineage>
</organism>